<dbReference type="Gene3D" id="1.20.1270.60">
    <property type="entry name" value="Arfaptin homology (AH) domain/BAR domain"/>
    <property type="match status" value="1"/>
</dbReference>
<dbReference type="OrthoDB" id="8783038at2759"/>
<organism evidence="4 5">
    <name type="scientific">Dibothriocephalus latus</name>
    <name type="common">Fish tapeworm</name>
    <name type="synonym">Diphyllobothrium latum</name>
    <dbReference type="NCBI Taxonomy" id="60516"/>
    <lineage>
        <taxon>Eukaryota</taxon>
        <taxon>Metazoa</taxon>
        <taxon>Spiralia</taxon>
        <taxon>Lophotrochozoa</taxon>
        <taxon>Platyhelminthes</taxon>
        <taxon>Cestoda</taxon>
        <taxon>Eucestoda</taxon>
        <taxon>Diphyllobothriidea</taxon>
        <taxon>Diphyllobothriidae</taxon>
        <taxon>Dibothriocephalus</taxon>
    </lineage>
</organism>
<keyword evidence="1" id="KW-0175">Coiled coil</keyword>
<accession>A0A3P7LYY7</accession>
<dbReference type="Proteomes" id="UP000281553">
    <property type="component" value="Unassembled WGS sequence"/>
</dbReference>
<proteinExistence type="predicted"/>
<protein>
    <recommendedName>
        <fullName evidence="3">F-BAR domain-containing protein</fullName>
    </recommendedName>
</protein>
<dbReference type="SUPFAM" id="SSF103657">
    <property type="entry name" value="BAR/IMD domain-like"/>
    <property type="match status" value="1"/>
</dbReference>
<keyword evidence="2" id="KW-0472">Membrane</keyword>
<dbReference type="InterPro" id="IPR027267">
    <property type="entry name" value="AH/BAR_dom_sf"/>
</dbReference>
<evidence type="ECO:0000256" key="2">
    <source>
        <dbReference type="SAM" id="Phobius"/>
    </source>
</evidence>
<feature type="transmembrane region" description="Helical" evidence="2">
    <location>
        <begin position="269"/>
        <end position="291"/>
    </location>
</feature>
<dbReference type="PROSITE" id="PS51741">
    <property type="entry name" value="F_BAR"/>
    <property type="match status" value="1"/>
</dbReference>
<feature type="domain" description="F-BAR" evidence="3">
    <location>
        <begin position="1"/>
        <end position="261"/>
    </location>
</feature>
<reference evidence="4 5" key="1">
    <citation type="submission" date="2018-11" db="EMBL/GenBank/DDBJ databases">
        <authorList>
            <consortium name="Pathogen Informatics"/>
        </authorList>
    </citation>
    <scope>NUCLEOTIDE SEQUENCE [LARGE SCALE GENOMIC DNA]</scope>
</reference>
<keyword evidence="5" id="KW-1185">Reference proteome</keyword>
<gene>
    <name evidence="4" type="ORF">DILT_LOCUS7202</name>
</gene>
<evidence type="ECO:0000259" key="3">
    <source>
        <dbReference type="PROSITE" id="PS51741"/>
    </source>
</evidence>
<dbReference type="EMBL" id="UYRU01051294">
    <property type="protein sequence ID" value="VDN11371.1"/>
    <property type="molecule type" value="Genomic_DNA"/>
</dbReference>
<evidence type="ECO:0000313" key="5">
    <source>
        <dbReference type="Proteomes" id="UP000281553"/>
    </source>
</evidence>
<dbReference type="AlphaFoldDB" id="A0A3P7LYY7"/>
<feature type="transmembrane region" description="Helical" evidence="2">
    <location>
        <begin position="303"/>
        <end position="325"/>
    </location>
</feature>
<dbReference type="InterPro" id="IPR031160">
    <property type="entry name" value="F_BAR_dom"/>
</dbReference>
<evidence type="ECO:0000313" key="4">
    <source>
        <dbReference type="EMBL" id="VDN11371.1"/>
    </source>
</evidence>
<keyword evidence="2" id="KW-1133">Transmembrane helix</keyword>
<sequence length="351" mass="39865">MLQLRYKLPEQCETLLRHETDQSSLNDQYLRFLSEVQKTVLDFSKRYRKLVSNFNPKSKSSDELTYNACLLESLKPLQDTGAAFEQYANDLLKSVIEPMKKAIEKDKKQIDKVSADYAKLLSKREHERRKLDDTWKAHVLALKEKQKYQQLNTQAQQDMTLSREELKKSESAYNGKVKAFKDSQQTYAADMTKYNSFQRHFYAHHIYNVISELESLDSQRAAGNKTLLRTCANLGQSMAKQVEEANSSFAACVEKIDPDKVSSFAAYSAYFYSAVTVASVHLMLGVLSNIMSSSVAKAPALLFFFKPILTFLASGVVVKCAFSLLCQARAYSHPLLRILVFCSTTLLSCKL</sequence>
<name>A0A3P7LYY7_DIBLA</name>
<keyword evidence="2" id="KW-0812">Transmembrane</keyword>
<evidence type="ECO:0000256" key="1">
    <source>
        <dbReference type="PROSITE-ProRule" id="PRU01077"/>
    </source>
</evidence>